<proteinExistence type="predicted"/>
<feature type="transmembrane region" description="Helical" evidence="1">
    <location>
        <begin position="81"/>
        <end position="100"/>
    </location>
</feature>
<keyword evidence="1" id="KW-0812">Transmembrane</keyword>
<dbReference type="AlphaFoldDB" id="A0A6C0HA03"/>
<evidence type="ECO:0000313" key="2">
    <source>
        <dbReference type="EMBL" id="QHT77432.1"/>
    </source>
</evidence>
<accession>A0A6C0HA03</accession>
<reference evidence="2" key="1">
    <citation type="journal article" date="2020" name="Nature">
        <title>Giant virus diversity and host interactions through global metagenomics.</title>
        <authorList>
            <person name="Schulz F."/>
            <person name="Roux S."/>
            <person name="Paez-Espino D."/>
            <person name="Jungbluth S."/>
            <person name="Walsh D.A."/>
            <person name="Denef V.J."/>
            <person name="McMahon K.D."/>
            <person name="Konstantinidis K.T."/>
            <person name="Eloe-Fadrosh E.A."/>
            <person name="Kyrpides N.C."/>
            <person name="Woyke T."/>
        </authorList>
    </citation>
    <scope>NUCLEOTIDE SEQUENCE</scope>
    <source>
        <strain evidence="2">GVMAG-M-3300023179-86</strain>
    </source>
</reference>
<keyword evidence="1" id="KW-1133">Transmembrane helix</keyword>
<sequence length="140" mass="16143">MAFPRKLKELCTPAFIYFLLSVIGILVTVISNLGGRSNMYTLGNFCCPVPHKGLVFIVKIIYILFWTWILNLMCKDGHREIAWFLVLLPFILYFWLLVIMKKPSIEGFEDSVVVEEEEEEVPTEGFITKKTHMGLPVDNN</sequence>
<organism evidence="2">
    <name type="scientific">viral metagenome</name>
    <dbReference type="NCBI Taxonomy" id="1070528"/>
    <lineage>
        <taxon>unclassified sequences</taxon>
        <taxon>metagenomes</taxon>
        <taxon>organismal metagenomes</taxon>
    </lineage>
</organism>
<feature type="transmembrane region" description="Helical" evidence="1">
    <location>
        <begin position="12"/>
        <end position="33"/>
    </location>
</feature>
<evidence type="ECO:0000256" key="1">
    <source>
        <dbReference type="SAM" id="Phobius"/>
    </source>
</evidence>
<name>A0A6C0HA03_9ZZZZ</name>
<dbReference type="EMBL" id="MN739917">
    <property type="protein sequence ID" value="QHT77432.1"/>
    <property type="molecule type" value="Genomic_DNA"/>
</dbReference>
<feature type="transmembrane region" description="Helical" evidence="1">
    <location>
        <begin position="53"/>
        <end position="74"/>
    </location>
</feature>
<protein>
    <recommendedName>
        <fullName evidence="3">Transmembrane protein</fullName>
    </recommendedName>
</protein>
<evidence type="ECO:0008006" key="3">
    <source>
        <dbReference type="Google" id="ProtNLM"/>
    </source>
</evidence>
<keyword evidence="1" id="KW-0472">Membrane</keyword>